<dbReference type="RefSeq" id="XP_031378299.1">
    <property type="nucleotide sequence ID" value="XM_031522439.1"/>
</dbReference>
<reference evidence="7" key="1">
    <citation type="journal article" date="2017" name="Plant J.">
        <title>The pomegranate (Punica granatum L.) genome and the genomics of punicalagin biosynthesis.</title>
        <authorList>
            <person name="Qin G."/>
            <person name="Xu C."/>
            <person name="Ming R."/>
            <person name="Tang H."/>
            <person name="Guyot R."/>
            <person name="Kramer E.M."/>
            <person name="Hu Y."/>
            <person name="Yi X."/>
            <person name="Qi Y."/>
            <person name="Xu X."/>
            <person name="Gao Z."/>
            <person name="Pan H."/>
            <person name="Jian J."/>
            <person name="Tian Y."/>
            <person name="Yue Z."/>
            <person name="Xu Y."/>
        </authorList>
    </citation>
    <scope>NUCLEOTIDE SEQUENCE [LARGE SCALE GENOMIC DNA]</scope>
    <source>
        <strain evidence="7">cv. Dabenzi</strain>
    </source>
</reference>
<dbReference type="InterPro" id="IPR001841">
    <property type="entry name" value="Znf_RING"/>
</dbReference>
<dbReference type="PANTHER" id="PTHR45931">
    <property type="entry name" value="SI:CH211-59O9.10"/>
    <property type="match status" value="1"/>
</dbReference>
<keyword evidence="8" id="KW-1185">Reference proteome</keyword>
<dbReference type="GO" id="GO:0005634">
    <property type="term" value="C:nucleus"/>
    <property type="evidence" value="ECO:0007669"/>
    <property type="project" value="TreeGrafter"/>
</dbReference>
<dbReference type="GeneID" id="116193696"/>
<evidence type="ECO:0000313" key="9">
    <source>
        <dbReference type="RefSeq" id="XP_031378299.1"/>
    </source>
</evidence>
<protein>
    <submittedName>
        <fullName evidence="9">Uncharacterized protein LOC116193696</fullName>
    </submittedName>
</protein>
<evidence type="ECO:0000256" key="1">
    <source>
        <dbReference type="ARBA" id="ARBA00022723"/>
    </source>
</evidence>
<dbReference type="InterPro" id="IPR013083">
    <property type="entry name" value="Znf_RING/FYVE/PHD"/>
</dbReference>
<dbReference type="SUPFAM" id="SSF57850">
    <property type="entry name" value="RING/U-box"/>
    <property type="match status" value="1"/>
</dbReference>
<proteinExistence type="predicted"/>
<reference evidence="9" key="4">
    <citation type="submission" date="2025-04" db="UniProtKB">
        <authorList>
            <consortium name="RefSeq"/>
        </authorList>
    </citation>
    <scope>IDENTIFICATION</scope>
    <source>
        <tissue evidence="9">Leaf</tissue>
    </source>
</reference>
<reference evidence="6" key="2">
    <citation type="submission" date="2017-06" db="EMBL/GenBank/DDBJ databases">
        <title>The pomegranate genome and the genomics of punicalagin biosynthesis.</title>
        <authorList>
            <person name="Xu C."/>
        </authorList>
    </citation>
    <scope>NUCLEOTIDE SEQUENCE [LARGE SCALE GENOMIC DNA]</scope>
    <source>
        <tissue evidence="6">Fresh leaf</tissue>
    </source>
</reference>
<evidence type="ECO:0000313" key="6">
    <source>
        <dbReference type="EMBL" id="OWM83108.1"/>
    </source>
</evidence>
<dbReference type="SMART" id="SM00744">
    <property type="entry name" value="RINGv"/>
    <property type="match status" value="1"/>
</dbReference>
<dbReference type="PANTHER" id="PTHR45931:SF16">
    <property type="entry name" value="RING_U-BOX SUPERFAMILY PROTEIN"/>
    <property type="match status" value="1"/>
</dbReference>
<dbReference type="PROSITE" id="PS50089">
    <property type="entry name" value="ZF_RING_2"/>
    <property type="match status" value="1"/>
</dbReference>
<sequence length="253" mass="28012">MAALWELPVIRSTTDCKLLDHCVTTTNPSDDTTSTSSSSEWELFGSFDFYVTRKRRLVVQDHCGDEIDVQEFYDGQPRFHQLPGLPVSLIRIPHVLESFLCCHLADLGVDPVSRQRIAGAILSDVNDAVVQGHMRKFLASADLEITAIEVVRAEPDDDSGWVQALPYEGPRGASSAAIMKLNAASFVSGEKAGDTITGTMCVVCLEELSSGGPECNRRRLTEMPCRHVFHNSCIVRWLETNRACPLCRQELDD</sequence>
<dbReference type="Pfam" id="PF13639">
    <property type="entry name" value="zf-RING_2"/>
    <property type="match status" value="1"/>
</dbReference>
<keyword evidence="3" id="KW-0862">Zinc</keyword>
<dbReference type="InterPro" id="IPR051834">
    <property type="entry name" value="RING_finger_E3_ligase"/>
</dbReference>
<feature type="domain" description="RING-type" evidence="5">
    <location>
        <begin position="201"/>
        <end position="248"/>
    </location>
</feature>
<dbReference type="InterPro" id="IPR011016">
    <property type="entry name" value="Znf_RING-CH"/>
</dbReference>
<gene>
    <name evidence="9" type="primary">LOC116193696</name>
    <name evidence="6" type="ORF">CDL15_Pgr011790</name>
</gene>
<dbReference type="AlphaFoldDB" id="A0A218XE77"/>
<keyword evidence="2 4" id="KW-0863">Zinc-finger</keyword>
<dbReference type="GO" id="GO:0061630">
    <property type="term" value="F:ubiquitin protein ligase activity"/>
    <property type="evidence" value="ECO:0007669"/>
    <property type="project" value="TreeGrafter"/>
</dbReference>
<accession>A0A218XE77</accession>
<name>A0A218XE77_PUNGR</name>
<dbReference type="EMBL" id="MTKT01001935">
    <property type="protein sequence ID" value="OWM83108.1"/>
    <property type="molecule type" value="Genomic_DNA"/>
</dbReference>
<evidence type="ECO:0000256" key="2">
    <source>
        <dbReference type="ARBA" id="ARBA00022771"/>
    </source>
</evidence>
<evidence type="ECO:0000313" key="8">
    <source>
        <dbReference type="Proteomes" id="UP000515151"/>
    </source>
</evidence>
<evidence type="ECO:0000256" key="3">
    <source>
        <dbReference type="ARBA" id="ARBA00022833"/>
    </source>
</evidence>
<evidence type="ECO:0000313" key="7">
    <source>
        <dbReference type="Proteomes" id="UP000197138"/>
    </source>
</evidence>
<dbReference type="Gene3D" id="3.30.40.10">
    <property type="entry name" value="Zinc/RING finger domain, C3HC4 (zinc finger)"/>
    <property type="match status" value="1"/>
</dbReference>
<dbReference type="GO" id="GO:0006511">
    <property type="term" value="P:ubiquitin-dependent protein catabolic process"/>
    <property type="evidence" value="ECO:0007669"/>
    <property type="project" value="TreeGrafter"/>
</dbReference>
<dbReference type="Proteomes" id="UP000197138">
    <property type="component" value="Unassembled WGS sequence"/>
</dbReference>
<reference evidence="8" key="3">
    <citation type="journal article" date="2020" name="Plant Biotechnol. J.">
        <title>The pomegranate (Punica granatum L.) draft genome dissects genetic divergence between soft- and hard-seeded cultivars.</title>
        <authorList>
            <person name="Luo X."/>
            <person name="Li H."/>
            <person name="Wu Z."/>
            <person name="Yao W."/>
            <person name="Zhao P."/>
            <person name="Cao D."/>
            <person name="Yu H."/>
            <person name="Li K."/>
            <person name="Poudel K."/>
            <person name="Zhao D."/>
            <person name="Zhang F."/>
            <person name="Xia X."/>
            <person name="Chen L."/>
            <person name="Wang Q."/>
            <person name="Jing D."/>
            <person name="Cao S."/>
        </authorList>
    </citation>
    <scope>NUCLEOTIDE SEQUENCE [LARGE SCALE GENOMIC DNA]</scope>
</reference>
<evidence type="ECO:0000259" key="5">
    <source>
        <dbReference type="PROSITE" id="PS50089"/>
    </source>
</evidence>
<evidence type="ECO:0000256" key="4">
    <source>
        <dbReference type="PROSITE-ProRule" id="PRU00175"/>
    </source>
</evidence>
<dbReference type="OrthoDB" id="982251at2759"/>
<organism evidence="6 7">
    <name type="scientific">Punica granatum</name>
    <name type="common">Pomegranate</name>
    <dbReference type="NCBI Taxonomy" id="22663"/>
    <lineage>
        <taxon>Eukaryota</taxon>
        <taxon>Viridiplantae</taxon>
        <taxon>Streptophyta</taxon>
        <taxon>Embryophyta</taxon>
        <taxon>Tracheophyta</taxon>
        <taxon>Spermatophyta</taxon>
        <taxon>Magnoliopsida</taxon>
        <taxon>eudicotyledons</taxon>
        <taxon>Gunneridae</taxon>
        <taxon>Pentapetalae</taxon>
        <taxon>rosids</taxon>
        <taxon>malvids</taxon>
        <taxon>Myrtales</taxon>
        <taxon>Lythraceae</taxon>
        <taxon>Punica</taxon>
    </lineage>
</organism>
<keyword evidence="1" id="KW-0479">Metal-binding</keyword>
<dbReference type="GO" id="GO:0008270">
    <property type="term" value="F:zinc ion binding"/>
    <property type="evidence" value="ECO:0007669"/>
    <property type="project" value="UniProtKB-KW"/>
</dbReference>
<dbReference type="SMART" id="SM00184">
    <property type="entry name" value="RING"/>
    <property type="match status" value="1"/>
</dbReference>
<dbReference type="Proteomes" id="UP000515151">
    <property type="component" value="Chromosome 2"/>
</dbReference>